<dbReference type="Gene3D" id="3.40.50.1820">
    <property type="entry name" value="alpha/beta hydrolase"/>
    <property type="match status" value="1"/>
</dbReference>
<dbReference type="Pfam" id="PF00756">
    <property type="entry name" value="Esterase"/>
    <property type="match status" value="1"/>
</dbReference>
<dbReference type="AlphaFoldDB" id="A0A939J5W8"/>
<protein>
    <submittedName>
        <fullName evidence="1">Enterochelin esterase</fullName>
    </submittedName>
</protein>
<comment type="caution">
    <text evidence="1">The sequence shown here is derived from an EMBL/GenBank/DDBJ whole genome shotgun (WGS) entry which is preliminary data.</text>
</comment>
<proteinExistence type="predicted"/>
<organism evidence="1 2">
    <name type="scientific">Roseibium limicola</name>
    <dbReference type="NCBI Taxonomy" id="2816037"/>
    <lineage>
        <taxon>Bacteria</taxon>
        <taxon>Pseudomonadati</taxon>
        <taxon>Pseudomonadota</taxon>
        <taxon>Alphaproteobacteria</taxon>
        <taxon>Hyphomicrobiales</taxon>
        <taxon>Stappiaceae</taxon>
        <taxon>Roseibium</taxon>
    </lineage>
</organism>
<evidence type="ECO:0000313" key="2">
    <source>
        <dbReference type="Proteomes" id="UP000664779"/>
    </source>
</evidence>
<dbReference type="PANTHER" id="PTHR48098">
    <property type="entry name" value="ENTEROCHELIN ESTERASE-RELATED"/>
    <property type="match status" value="1"/>
</dbReference>
<dbReference type="RefSeq" id="WP_206941705.1">
    <property type="nucleotide sequence ID" value="NZ_JAFLNF010000005.1"/>
</dbReference>
<reference evidence="1" key="1">
    <citation type="submission" date="2021-03" db="EMBL/GenBank/DDBJ databases">
        <title>Roseibium sp. CAU 1637 isolated from Incheon.</title>
        <authorList>
            <person name="Kim W."/>
        </authorList>
    </citation>
    <scope>NUCLEOTIDE SEQUENCE</scope>
    <source>
        <strain evidence="1">CAU 1637</strain>
    </source>
</reference>
<evidence type="ECO:0000313" key="1">
    <source>
        <dbReference type="EMBL" id="MBO0346265.1"/>
    </source>
</evidence>
<gene>
    <name evidence="1" type="ORF">J0X15_13610</name>
</gene>
<dbReference type="InterPro" id="IPR029058">
    <property type="entry name" value="AB_hydrolase_fold"/>
</dbReference>
<keyword evidence="2" id="KW-1185">Reference proteome</keyword>
<accession>A0A939J5W8</accession>
<dbReference type="InterPro" id="IPR000801">
    <property type="entry name" value="Esterase-like"/>
</dbReference>
<name>A0A939J5W8_9HYPH</name>
<dbReference type="Proteomes" id="UP000664779">
    <property type="component" value="Unassembled WGS sequence"/>
</dbReference>
<dbReference type="InterPro" id="IPR050583">
    <property type="entry name" value="Mycobacterial_A85_antigen"/>
</dbReference>
<dbReference type="SUPFAM" id="SSF53474">
    <property type="entry name" value="alpha/beta-Hydrolases"/>
    <property type="match status" value="1"/>
</dbReference>
<dbReference type="EMBL" id="JAFLNF010000005">
    <property type="protein sequence ID" value="MBO0346265.1"/>
    <property type="molecule type" value="Genomic_DNA"/>
</dbReference>
<sequence length="335" mass="36723">MLARHDIPQGTLHRLTVESAILHDNMLGDPANRTVMVYVPHGHSGQDLPLIVDLVGYTAGGPAHTNWKNFGENVPERVDRLIHDGEMLPAVVAFPDCFTRLGGNQYIDSKAMGPWATFLTTEMLATVEGKFGCGGFGKRGLFGKSSGGYGSIVHAMLHANVWSAAACLSGDMAFELCYLPEMPSALRAVQRKGSIEAFVTDFETGPKFSGAAFHDLMTFAMAATYDPAPEAFCGIRLPVDPETCEVNAELWANWLKWDPVVMADDHTDALKSLKGLWLECGNVDQYNLVYGARRLHRKLEAAGVAHVYEEFDDNHSSVDYRMDLSLPYLAKVLSV</sequence>